<evidence type="ECO:0000313" key="8">
    <source>
        <dbReference type="Proteomes" id="UP000596660"/>
    </source>
</evidence>
<gene>
    <name evidence="7" type="primary">LOC110714295</name>
</gene>
<evidence type="ECO:0000313" key="7">
    <source>
        <dbReference type="EnsemblPlants" id="AUR62004249-RA:cds"/>
    </source>
</evidence>
<reference evidence="7" key="2">
    <citation type="submission" date="2021-03" db="UniProtKB">
        <authorList>
            <consortium name="EnsemblPlants"/>
        </authorList>
    </citation>
    <scope>IDENTIFICATION</scope>
</reference>
<accession>A0A803KYZ0</accession>
<dbReference type="PRINTS" id="PR00385">
    <property type="entry name" value="P450"/>
</dbReference>
<evidence type="ECO:0008006" key="9">
    <source>
        <dbReference type="Google" id="ProtNLM"/>
    </source>
</evidence>
<dbReference type="GO" id="GO:0005506">
    <property type="term" value="F:iron ion binding"/>
    <property type="evidence" value="ECO:0007669"/>
    <property type="project" value="InterPro"/>
</dbReference>
<keyword evidence="3 6" id="KW-0560">Oxidoreductase</keyword>
<dbReference type="PROSITE" id="PS00086">
    <property type="entry name" value="CYTOCHROME_P450"/>
    <property type="match status" value="1"/>
</dbReference>
<dbReference type="EnsemblPlants" id="AUR62004249-RA">
    <property type="protein sequence ID" value="AUR62004249-RA:cds"/>
    <property type="gene ID" value="AUR62004249"/>
</dbReference>
<evidence type="ECO:0000256" key="1">
    <source>
        <dbReference type="ARBA" id="ARBA00010617"/>
    </source>
</evidence>
<evidence type="ECO:0000256" key="6">
    <source>
        <dbReference type="RuleBase" id="RU000461"/>
    </source>
</evidence>
<comment type="similarity">
    <text evidence="1 6">Belongs to the cytochrome P450 family.</text>
</comment>
<dbReference type="AlphaFoldDB" id="A0A803KYZ0"/>
<dbReference type="InterPro" id="IPR002401">
    <property type="entry name" value="Cyt_P450_E_grp-I"/>
</dbReference>
<keyword evidence="6" id="KW-0503">Monooxygenase</keyword>
<evidence type="ECO:0000256" key="2">
    <source>
        <dbReference type="ARBA" id="ARBA00022723"/>
    </source>
</evidence>
<dbReference type="OrthoDB" id="2789670at2759"/>
<dbReference type="GO" id="GO:0004497">
    <property type="term" value="F:monooxygenase activity"/>
    <property type="evidence" value="ECO:0007669"/>
    <property type="project" value="UniProtKB-KW"/>
</dbReference>
<dbReference type="SMR" id="A0A803KYZ0"/>
<dbReference type="SUPFAM" id="SSF48264">
    <property type="entry name" value="Cytochrome P450"/>
    <property type="match status" value="1"/>
</dbReference>
<proteinExistence type="inferred from homology"/>
<evidence type="ECO:0000256" key="5">
    <source>
        <dbReference type="PIRSR" id="PIRSR602401-1"/>
    </source>
</evidence>
<dbReference type="FunFam" id="1.10.630.10:FF:000007">
    <property type="entry name" value="Cytochrome P450 76C4"/>
    <property type="match status" value="1"/>
</dbReference>
<evidence type="ECO:0000256" key="4">
    <source>
        <dbReference type="ARBA" id="ARBA00023004"/>
    </source>
</evidence>
<dbReference type="PRINTS" id="PR00463">
    <property type="entry name" value="EP450I"/>
</dbReference>
<dbReference type="GO" id="GO:0020037">
    <property type="term" value="F:heme binding"/>
    <property type="evidence" value="ECO:0007669"/>
    <property type="project" value="InterPro"/>
</dbReference>
<dbReference type="Proteomes" id="UP000596660">
    <property type="component" value="Unplaced"/>
</dbReference>
<dbReference type="KEGG" id="cqi:110714295"/>
<dbReference type="InterPro" id="IPR001128">
    <property type="entry name" value="Cyt_P450"/>
</dbReference>
<comment type="cofactor">
    <cofactor evidence="5">
        <name>heme</name>
        <dbReference type="ChEBI" id="CHEBI:30413"/>
    </cofactor>
</comment>
<dbReference type="RefSeq" id="XP_021748491.1">
    <property type="nucleotide sequence ID" value="XM_021892799.1"/>
</dbReference>
<dbReference type="CDD" id="cd11073">
    <property type="entry name" value="CYP76-like"/>
    <property type="match status" value="1"/>
</dbReference>
<protein>
    <recommendedName>
        <fullName evidence="9">Cytochrome P450</fullName>
    </recommendedName>
</protein>
<dbReference type="InterPro" id="IPR036396">
    <property type="entry name" value="Cyt_P450_sf"/>
</dbReference>
<dbReference type="Gramene" id="AUR62004249-RA">
    <property type="protein sequence ID" value="AUR62004249-RA:cds"/>
    <property type="gene ID" value="AUR62004249"/>
</dbReference>
<dbReference type="Pfam" id="PF00067">
    <property type="entry name" value="p450"/>
    <property type="match status" value="1"/>
</dbReference>
<evidence type="ECO:0000256" key="3">
    <source>
        <dbReference type="ARBA" id="ARBA00023002"/>
    </source>
</evidence>
<dbReference type="InterPro" id="IPR017972">
    <property type="entry name" value="Cyt_P450_CS"/>
</dbReference>
<dbReference type="PANTHER" id="PTHR47950">
    <property type="entry name" value="CYTOCHROME P450, FAMILY 76, SUBFAMILY C, POLYPEPTIDE 5-RELATED"/>
    <property type="match status" value="1"/>
</dbReference>
<organism evidence="7 8">
    <name type="scientific">Chenopodium quinoa</name>
    <name type="common">Quinoa</name>
    <dbReference type="NCBI Taxonomy" id="63459"/>
    <lineage>
        <taxon>Eukaryota</taxon>
        <taxon>Viridiplantae</taxon>
        <taxon>Streptophyta</taxon>
        <taxon>Embryophyta</taxon>
        <taxon>Tracheophyta</taxon>
        <taxon>Spermatophyta</taxon>
        <taxon>Magnoliopsida</taxon>
        <taxon>eudicotyledons</taxon>
        <taxon>Gunneridae</taxon>
        <taxon>Pentapetalae</taxon>
        <taxon>Caryophyllales</taxon>
        <taxon>Chenopodiaceae</taxon>
        <taxon>Chenopodioideae</taxon>
        <taxon>Atripliceae</taxon>
        <taxon>Chenopodium</taxon>
    </lineage>
</organism>
<sequence length="489" mass="55720">MEYYTTLLLLLTILITTIQISKILFGKSKLPPGPKPWPIIGNILKLGDKPHRAVAELAKVYGPIMSLKLGSKTTIVISSPEIAKEMFLNHDLAFSSRNVPDVAKAENHFKFSMVFLPICPKWRSLRKVATMQLFTNQRLDTSQDTRHKKVKELVEYAQQCCDKGLPVDIGMAGFTTSLNLLSNTFFSMDLASHSSSKSQEFKDLVWILLDLCAKPNVSDFFPLIKRLDLQGVLKTTKVYFKKLMRIFEEIIDERLKDPTNAKDDVLGTLLKLVENNELSLDEVKHLLVDLFVAGTDTTSSTLEWAMTEILRNPEVHQKAQIEMEKVIGKDESVQESDISKLLYIQAIVKETLRLHPPAPFLIPHKAEKEEQLHNFIVPKNSTIWVNIWSIGHNSNVWPNPELFSPERFLDREIDFKGRYFELIPFGSGRRICPGMPLAYRMTHLMLATLLHSFNWKTGHGASPQDIDMEEKFGLTLQKVKPLQAIPICR</sequence>
<dbReference type="GO" id="GO:0016705">
    <property type="term" value="F:oxidoreductase activity, acting on paired donors, with incorporation or reduction of molecular oxygen"/>
    <property type="evidence" value="ECO:0007669"/>
    <property type="project" value="InterPro"/>
</dbReference>
<dbReference type="Gene3D" id="1.10.630.10">
    <property type="entry name" value="Cytochrome P450"/>
    <property type="match status" value="1"/>
</dbReference>
<keyword evidence="8" id="KW-1185">Reference proteome</keyword>
<feature type="binding site" description="axial binding residue" evidence="5">
    <location>
        <position position="432"/>
    </location>
    <ligand>
        <name>heme</name>
        <dbReference type="ChEBI" id="CHEBI:30413"/>
    </ligand>
    <ligandPart>
        <name>Fe</name>
        <dbReference type="ChEBI" id="CHEBI:18248"/>
    </ligandPart>
</feature>
<dbReference type="GeneID" id="110714295"/>
<reference evidence="7" key="1">
    <citation type="journal article" date="2017" name="Nature">
        <title>The genome of Chenopodium quinoa.</title>
        <authorList>
            <person name="Jarvis D.E."/>
            <person name="Ho Y.S."/>
            <person name="Lightfoot D.J."/>
            <person name="Schmoeckel S.M."/>
            <person name="Li B."/>
            <person name="Borm T.J.A."/>
            <person name="Ohyanagi H."/>
            <person name="Mineta K."/>
            <person name="Michell C.T."/>
            <person name="Saber N."/>
            <person name="Kharbatia N.M."/>
            <person name="Rupper R.R."/>
            <person name="Sharp A.R."/>
            <person name="Dally N."/>
            <person name="Boughton B.A."/>
            <person name="Woo Y.H."/>
            <person name="Gao G."/>
            <person name="Schijlen E.G.W.M."/>
            <person name="Guo X."/>
            <person name="Momin A.A."/>
            <person name="Negrao S."/>
            <person name="Al-Babili S."/>
            <person name="Gehring C."/>
            <person name="Roessner U."/>
            <person name="Jung C."/>
            <person name="Murphy K."/>
            <person name="Arold S.T."/>
            <person name="Gojobori T."/>
            <person name="van der Linden C.G."/>
            <person name="van Loo E.N."/>
            <person name="Jellen E.N."/>
            <person name="Maughan P.J."/>
            <person name="Tester M."/>
        </authorList>
    </citation>
    <scope>NUCLEOTIDE SEQUENCE [LARGE SCALE GENOMIC DNA]</scope>
    <source>
        <strain evidence="7">cv. PI 614886</strain>
    </source>
</reference>
<keyword evidence="4 5" id="KW-0408">Iron</keyword>
<keyword evidence="5 6" id="KW-0349">Heme</keyword>
<dbReference type="PANTHER" id="PTHR47950:SF44">
    <property type="entry name" value="CYTOCHROME P450, FAMILY 76, SUBFAMILY C, POLYPEPTIDE 5-RELATED"/>
    <property type="match status" value="1"/>
</dbReference>
<keyword evidence="2 5" id="KW-0479">Metal-binding</keyword>
<dbReference type="OMA" id="AHLHIMM"/>
<name>A0A803KYZ0_CHEQI</name>